<reference evidence="1 2" key="1">
    <citation type="journal article" date="2019" name="Environ. Microbiol.">
        <title>Species interactions and distinct microbial communities in high Arctic permafrost affected cryosols are associated with the CH4 and CO2 gas fluxes.</title>
        <authorList>
            <person name="Altshuler I."/>
            <person name="Hamel J."/>
            <person name="Turney S."/>
            <person name="Magnuson E."/>
            <person name="Levesque R."/>
            <person name="Greer C."/>
            <person name="Whyte L.G."/>
        </authorList>
    </citation>
    <scope>NUCLEOTIDE SEQUENCE [LARGE SCALE GENOMIC DNA]</scope>
    <source>
        <strain evidence="1 2">S5.20</strain>
    </source>
</reference>
<organism evidence="1 2">
    <name type="scientific">Mycolicibacterium hodleri</name>
    <dbReference type="NCBI Taxonomy" id="49897"/>
    <lineage>
        <taxon>Bacteria</taxon>
        <taxon>Bacillati</taxon>
        <taxon>Actinomycetota</taxon>
        <taxon>Actinomycetes</taxon>
        <taxon>Mycobacteriales</taxon>
        <taxon>Mycobacteriaceae</taxon>
        <taxon>Mycolicibacterium</taxon>
    </lineage>
</organism>
<protein>
    <recommendedName>
        <fullName evidence="3">Restriction system protein</fullName>
    </recommendedName>
</protein>
<comment type="caution">
    <text evidence="1">The sequence shown here is derived from an EMBL/GenBank/DDBJ whole genome shotgun (WGS) entry which is preliminary data.</text>
</comment>
<accession>A0A502DLQ0</accession>
<name>A0A502DLQ0_9MYCO</name>
<dbReference type="Proteomes" id="UP000320095">
    <property type="component" value="Unassembled WGS sequence"/>
</dbReference>
<evidence type="ECO:0000313" key="2">
    <source>
        <dbReference type="Proteomes" id="UP000320095"/>
    </source>
</evidence>
<evidence type="ECO:0008006" key="3">
    <source>
        <dbReference type="Google" id="ProtNLM"/>
    </source>
</evidence>
<gene>
    <name evidence="1" type="ORF">EAH80_29385</name>
</gene>
<evidence type="ECO:0000313" key="1">
    <source>
        <dbReference type="EMBL" id="TPG26183.1"/>
    </source>
</evidence>
<dbReference type="AlphaFoldDB" id="A0A502DLQ0"/>
<dbReference type="EMBL" id="RCZG01000023">
    <property type="protein sequence ID" value="TPG26183.1"/>
    <property type="molecule type" value="Genomic_DNA"/>
</dbReference>
<sequence length="346" mass="38129">MQVATAQMKTADAVQTLDEIDSILSATLDVDDYVDVDSLKQSAQHPPFSRADLETPLPKPKLHQVPAEPQFNAPPPPTGLSKVFGKQKHAQETAAAQAQWSAQHQKWQDHVHRELPLTNAKLLEQHAAADAKRAKDLQAARAVYQTECAERERIVAETNERLDAFQKSLAASDPDAIVEYIGMVLGNSAYPAAFQVDYEYEFEAELGELIVTVVVPPPSAMPTVKSYRYVAKSDEITETVCSQKDQRDRYNGAVAAVAIRTLHEVFESDRDERIQTVSLVVQTETANPATGLNDVFPFVAAAADRKEFLRYDLRNVDPAETLAHMRSSVSKNAHGLKPISTASGIR</sequence>
<keyword evidence="2" id="KW-1185">Reference proteome</keyword>
<proteinExistence type="predicted"/>